<evidence type="ECO:0000259" key="2">
    <source>
        <dbReference type="Pfam" id="PF03981"/>
    </source>
</evidence>
<comment type="similarity">
    <text evidence="1">Belongs to the UPF0174 family.</text>
</comment>
<protein>
    <recommendedName>
        <fullName evidence="2">Ubiquinol-cytochrome c chaperone domain-containing protein</fullName>
    </recommendedName>
</protein>
<dbReference type="Pfam" id="PF03981">
    <property type="entry name" value="Ubiq_cyt_C_chap"/>
    <property type="match status" value="1"/>
</dbReference>
<name>A0A062UFP3_9PROT</name>
<evidence type="ECO:0000256" key="1">
    <source>
        <dbReference type="ARBA" id="ARBA00006436"/>
    </source>
</evidence>
<reference evidence="3 4" key="1">
    <citation type="journal article" date="2014" name="Antonie Van Leeuwenhoek">
        <title>Hyphomonas beringensis sp. nov. and Hyphomonas chukchiensis sp. nov., isolated from surface seawater of the Bering Sea and Chukchi Sea.</title>
        <authorList>
            <person name="Li C."/>
            <person name="Lai Q."/>
            <person name="Li G."/>
            <person name="Dong C."/>
            <person name="Wang J."/>
            <person name="Liao Y."/>
            <person name="Shao Z."/>
        </authorList>
    </citation>
    <scope>NUCLEOTIDE SEQUENCE [LARGE SCALE GENOMIC DNA]</scope>
    <source>
        <strain evidence="3 4">25B14_1</strain>
    </source>
</reference>
<dbReference type="STRING" id="1280946.HY29_11920"/>
<dbReference type="InterPro" id="IPR021150">
    <property type="entry name" value="Ubiq_cyt_c_chap"/>
</dbReference>
<dbReference type="AlphaFoldDB" id="A0A062UFP3"/>
<evidence type="ECO:0000313" key="3">
    <source>
        <dbReference type="EMBL" id="KCZ55424.1"/>
    </source>
</evidence>
<dbReference type="Proteomes" id="UP000027037">
    <property type="component" value="Unassembled WGS sequence"/>
</dbReference>
<dbReference type="PATRIC" id="fig|1280946.3.peg.1175"/>
<evidence type="ECO:0000313" key="4">
    <source>
        <dbReference type="Proteomes" id="UP000027037"/>
    </source>
</evidence>
<proteinExistence type="inferred from homology"/>
<dbReference type="eggNOG" id="COG5452">
    <property type="taxonomic scope" value="Bacteria"/>
</dbReference>
<accession>A0A062UFP3</accession>
<organism evidence="3 4">
    <name type="scientific">Hyphomonas beringensis</name>
    <dbReference type="NCBI Taxonomy" id="1280946"/>
    <lineage>
        <taxon>Bacteria</taxon>
        <taxon>Pseudomonadati</taxon>
        <taxon>Pseudomonadota</taxon>
        <taxon>Alphaproteobacteria</taxon>
        <taxon>Hyphomonadales</taxon>
        <taxon>Hyphomonadaceae</taxon>
        <taxon>Hyphomonas</taxon>
    </lineage>
</organism>
<comment type="caution">
    <text evidence="3">The sequence shown here is derived from an EMBL/GenBank/DDBJ whole genome shotgun (WGS) entry which is preliminary data.</text>
</comment>
<gene>
    <name evidence="3" type="ORF">HY29_11920</name>
</gene>
<dbReference type="EMBL" id="AWFF01000030">
    <property type="protein sequence ID" value="KCZ55424.1"/>
    <property type="molecule type" value="Genomic_DNA"/>
</dbReference>
<feature type="domain" description="Ubiquinol-cytochrome c chaperone" evidence="2">
    <location>
        <begin position="47"/>
        <end position="179"/>
    </location>
</feature>
<keyword evidence="4" id="KW-1185">Reference proteome</keyword>
<sequence length="185" mass="20396">MQEAKGFPMLWARRKRTNIKRTAGALHSGMVMASLEPALYERGLAIDTFEGRAAMVTAHASLLIPRLNAMEARDGDRLAEAVNALILDGFDASFREKGVGDSSIARKMRKLAEVHYGLGKSLAEAYAVEDNARADAVAACVRRNAICMPDKEIELADYLLVRRQWLADQPDEAFLSGALFWKSLV</sequence>